<evidence type="ECO:0000313" key="1">
    <source>
        <dbReference type="EMBL" id="MDN5211274.1"/>
    </source>
</evidence>
<dbReference type="Proteomes" id="UP001172083">
    <property type="component" value="Unassembled WGS sequence"/>
</dbReference>
<reference evidence="1" key="1">
    <citation type="submission" date="2023-06" db="EMBL/GenBank/DDBJ databases">
        <title>Genomic of Agaribacillus aureum.</title>
        <authorList>
            <person name="Wang G."/>
        </authorList>
    </citation>
    <scope>NUCLEOTIDE SEQUENCE</scope>
    <source>
        <strain evidence="1">BMA12</strain>
    </source>
</reference>
<organism evidence="1 2">
    <name type="scientific">Agaribacillus aureus</name>
    <dbReference type="NCBI Taxonomy" id="3051825"/>
    <lineage>
        <taxon>Bacteria</taxon>
        <taxon>Pseudomonadati</taxon>
        <taxon>Bacteroidota</taxon>
        <taxon>Cytophagia</taxon>
        <taxon>Cytophagales</taxon>
        <taxon>Splendidivirgaceae</taxon>
        <taxon>Agaribacillus</taxon>
    </lineage>
</organism>
<keyword evidence="2" id="KW-1185">Reference proteome</keyword>
<name>A0ABT8L0P1_9BACT</name>
<evidence type="ECO:0000313" key="2">
    <source>
        <dbReference type="Proteomes" id="UP001172083"/>
    </source>
</evidence>
<dbReference type="InterPro" id="IPR025293">
    <property type="entry name" value="YfiR/HmsC-like"/>
</dbReference>
<dbReference type="EMBL" id="JAUJEB010000001">
    <property type="protein sequence ID" value="MDN5211274.1"/>
    <property type="molecule type" value="Genomic_DNA"/>
</dbReference>
<proteinExistence type="predicted"/>
<sequence>MDVMKYVMIIVVSLGLGVNANAQSEKYKAAFLYQISLMVKWPPNMESGDFVIGIIGKTPVKNELETFGKSRKFKGRPIVIKSFSGSEAIGKCNILFLANNSKSSIADLASRAGNQGTLIFSESPGLATKGSSINFLISGGKLKIELNASTLEDAGLRASAELKSLAIMVD</sequence>
<dbReference type="Pfam" id="PF13689">
    <property type="entry name" value="DUF4154"/>
    <property type="match status" value="1"/>
</dbReference>
<protein>
    <submittedName>
        <fullName evidence="1">YfiR family protein</fullName>
    </submittedName>
</protein>
<accession>A0ABT8L0P1</accession>
<dbReference type="RefSeq" id="WP_346756609.1">
    <property type="nucleotide sequence ID" value="NZ_JAUJEB010000001.1"/>
</dbReference>
<comment type="caution">
    <text evidence="1">The sequence shown here is derived from an EMBL/GenBank/DDBJ whole genome shotgun (WGS) entry which is preliminary data.</text>
</comment>
<gene>
    <name evidence="1" type="ORF">QQ020_04405</name>
</gene>